<evidence type="ECO:0008006" key="4">
    <source>
        <dbReference type="Google" id="ProtNLM"/>
    </source>
</evidence>
<evidence type="ECO:0000313" key="2">
    <source>
        <dbReference type="EMBL" id="SDD04067.1"/>
    </source>
</evidence>
<evidence type="ECO:0000256" key="1">
    <source>
        <dbReference type="SAM" id="SignalP"/>
    </source>
</evidence>
<gene>
    <name evidence="2" type="ORF">SAMN05216270_101495</name>
</gene>
<reference evidence="3" key="1">
    <citation type="submission" date="2016-10" db="EMBL/GenBank/DDBJ databases">
        <authorList>
            <person name="Varghese N."/>
            <person name="Submissions S."/>
        </authorList>
    </citation>
    <scope>NUCLEOTIDE SEQUENCE [LARGE SCALE GENOMIC DNA]</scope>
    <source>
        <strain evidence="3">CGMCC 4.3516</strain>
    </source>
</reference>
<keyword evidence="3" id="KW-1185">Reference proteome</keyword>
<sequence length="151" mass="15729">MLITLKRTLKKCLTGLAAFSIAGSLAGVAVFGTATAAAADEVGVQSIYCESGTSAVHVNGVGVNAIQHFAWAKCRDSVPSNPSVFALSWKCTGQSGIHGSRWYDANGQTIRGYCPIGQRVEYYWPSTSPGPVSLAGARLTDASPVADHEAP</sequence>
<dbReference type="AlphaFoldDB" id="A0A1G6RJB5"/>
<organism evidence="2 3">
    <name type="scientific">Glycomyces harbinensis</name>
    <dbReference type="NCBI Taxonomy" id="58114"/>
    <lineage>
        <taxon>Bacteria</taxon>
        <taxon>Bacillati</taxon>
        <taxon>Actinomycetota</taxon>
        <taxon>Actinomycetes</taxon>
        <taxon>Glycomycetales</taxon>
        <taxon>Glycomycetaceae</taxon>
        <taxon>Glycomyces</taxon>
    </lineage>
</organism>
<feature type="signal peptide" evidence="1">
    <location>
        <begin position="1"/>
        <end position="26"/>
    </location>
</feature>
<protein>
    <recommendedName>
        <fullName evidence="4">Secreted protein</fullName>
    </recommendedName>
</protein>
<accession>A0A1G6RJB5</accession>
<keyword evidence="1" id="KW-0732">Signal</keyword>
<feature type="chain" id="PRO_5039377530" description="Secreted protein" evidence="1">
    <location>
        <begin position="27"/>
        <end position="151"/>
    </location>
</feature>
<proteinExistence type="predicted"/>
<name>A0A1G6RJB5_9ACTN</name>
<dbReference type="STRING" id="58114.SAMN05216270_101495"/>
<dbReference type="RefSeq" id="WP_091027771.1">
    <property type="nucleotide sequence ID" value="NZ_FNAD01000001.1"/>
</dbReference>
<evidence type="ECO:0000313" key="3">
    <source>
        <dbReference type="Proteomes" id="UP000198949"/>
    </source>
</evidence>
<dbReference type="Proteomes" id="UP000198949">
    <property type="component" value="Unassembled WGS sequence"/>
</dbReference>
<dbReference type="EMBL" id="FNAD01000001">
    <property type="protein sequence ID" value="SDD04067.1"/>
    <property type="molecule type" value="Genomic_DNA"/>
</dbReference>
<dbReference type="OrthoDB" id="5228092at2"/>